<accession>A0A3Q9G3X9</accession>
<dbReference type="OrthoDB" id="9803828at2"/>
<dbReference type="KEGG" id="flh:EJ997_07140"/>
<protein>
    <recommendedName>
        <fullName evidence="2">Alpha/beta hydrolase fold-3 domain-containing protein</fullName>
    </recommendedName>
</protein>
<evidence type="ECO:0000313" key="3">
    <source>
        <dbReference type="EMBL" id="AZQ77139.1"/>
    </source>
</evidence>
<dbReference type="Gene3D" id="3.40.50.1820">
    <property type="entry name" value="alpha/beta hydrolase"/>
    <property type="match status" value="1"/>
</dbReference>
<keyword evidence="1" id="KW-0378">Hydrolase</keyword>
<dbReference type="InterPro" id="IPR050300">
    <property type="entry name" value="GDXG_lipolytic_enzyme"/>
</dbReference>
<dbReference type="PANTHER" id="PTHR48081:SF8">
    <property type="entry name" value="ALPHA_BETA HYDROLASE FOLD-3 DOMAIN-CONTAINING PROTEIN-RELATED"/>
    <property type="match status" value="1"/>
</dbReference>
<feature type="domain" description="Alpha/beta hydrolase fold-3" evidence="2">
    <location>
        <begin position="71"/>
        <end position="267"/>
    </location>
</feature>
<evidence type="ECO:0000259" key="2">
    <source>
        <dbReference type="Pfam" id="PF07859"/>
    </source>
</evidence>
<sequence length="305" mass="33944">MTFIHPELRPPLEAPWSPEWDLALTRARNENTFADQNVAVSGTALHVSRAGEMEIRVWRPTDNQPTFLIYAIHGGGYTAGRARYDDQRNAEMALEFNAVVVSPDYRLAPEHPFPTPPEDCLSGLTWAIQQFPDLPIFLYGDSAGSGLVETVAAWHLDNDGRALAGLICLEPALDPLAGTRSMTTYANGPMWSHEKALRSWECYLGGQHHSELPRLIDRVESENFPPILVFVNPVDPLRDEGIEWALALADVGAKIELHLMQGTYHSALSISGTRTWRRVQNTIHDFIDIFHLSDNRAADPAGTES</sequence>
<dbReference type="InterPro" id="IPR029058">
    <property type="entry name" value="AB_hydrolase_fold"/>
</dbReference>
<dbReference type="Pfam" id="PF07859">
    <property type="entry name" value="Abhydrolase_3"/>
    <property type="match status" value="1"/>
</dbReference>
<evidence type="ECO:0000256" key="1">
    <source>
        <dbReference type="ARBA" id="ARBA00022801"/>
    </source>
</evidence>
<dbReference type="RefSeq" id="WP_126703944.1">
    <property type="nucleotide sequence ID" value="NZ_CP034593.1"/>
</dbReference>
<name>A0A3Q9G3X9_9ACTO</name>
<reference evidence="3 4" key="1">
    <citation type="submission" date="2018-12" db="EMBL/GenBank/DDBJ databases">
        <title>Complete genome sequence of Flaviflexus sp. H23T48.</title>
        <authorList>
            <person name="Bae J.-W."/>
            <person name="Lee J.-Y."/>
        </authorList>
    </citation>
    <scope>NUCLEOTIDE SEQUENCE [LARGE SCALE GENOMIC DNA]</scope>
    <source>
        <strain evidence="3 4">H23T48</strain>
    </source>
</reference>
<dbReference type="Proteomes" id="UP000280344">
    <property type="component" value="Chromosome"/>
</dbReference>
<dbReference type="AlphaFoldDB" id="A0A3Q9G3X9"/>
<dbReference type="SUPFAM" id="SSF53474">
    <property type="entry name" value="alpha/beta-Hydrolases"/>
    <property type="match status" value="1"/>
</dbReference>
<dbReference type="GO" id="GO:0016787">
    <property type="term" value="F:hydrolase activity"/>
    <property type="evidence" value="ECO:0007669"/>
    <property type="project" value="UniProtKB-KW"/>
</dbReference>
<organism evidence="3 4">
    <name type="scientific">Flaviflexus ciconiae</name>
    <dbReference type="NCBI Taxonomy" id="2496867"/>
    <lineage>
        <taxon>Bacteria</taxon>
        <taxon>Bacillati</taxon>
        <taxon>Actinomycetota</taxon>
        <taxon>Actinomycetes</taxon>
        <taxon>Actinomycetales</taxon>
        <taxon>Actinomycetaceae</taxon>
        <taxon>Flaviflexus</taxon>
    </lineage>
</organism>
<dbReference type="PANTHER" id="PTHR48081">
    <property type="entry name" value="AB HYDROLASE SUPERFAMILY PROTEIN C4A8.06C"/>
    <property type="match status" value="1"/>
</dbReference>
<dbReference type="EMBL" id="CP034593">
    <property type="protein sequence ID" value="AZQ77139.1"/>
    <property type="molecule type" value="Genomic_DNA"/>
</dbReference>
<dbReference type="InterPro" id="IPR013094">
    <property type="entry name" value="AB_hydrolase_3"/>
</dbReference>
<keyword evidence="4" id="KW-1185">Reference proteome</keyword>
<evidence type="ECO:0000313" key="4">
    <source>
        <dbReference type="Proteomes" id="UP000280344"/>
    </source>
</evidence>
<proteinExistence type="predicted"/>
<gene>
    <name evidence="3" type="ORF">EJ997_07140</name>
</gene>